<evidence type="ECO:0000259" key="2">
    <source>
        <dbReference type="Pfam" id="PF01266"/>
    </source>
</evidence>
<dbReference type="RefSeq" id="WP_151178831.1">
    <property type="nucleotide sequence ID" value="NZ_CP042906.1"/>
</dbReference>
<evidence type="ECO:0000256" key="1">
    <source>
        <dbReference type="ARBA" id="ARBA00023002"/>
    </source>
</evidence>
<organism evidence="3 4">
    <name type="scientific">Hypericibacter terrae</name>
    <dbReference type="NCBI Taxonomy" id="2602015"/>
    <lineage>
        <taxon>Bacteria</taxon>
        <taxon>Pseudomonadati</taxon>
        <taxon>Pseudomonadota</taxon>
        <taxon>Alphaproteobacteria</taxon>
        <taxon>Rhodospirillales</taxon>
        <taxon>Dongiaceae</taxon>
        <taxon>Hypericibacter</taxon>
    </lineage>
</organism>
<dbReference type="GO" id="GO:0005737">
    <property type="term" value="C:cytoplasm"/>
    <property type="evidence" value="ECO:0007669"/>
    <property type="project" value="TreeGrafter"/>
</dbReference>
<dbReference type="OrthoDB" id="9806601at2"/>
<name>A0A5J6MMK1_9PROT</name>
<accession>A0A5J6MMK1</accession>
<protein>
    <submittedName>
        <fullName evidence="3">Oxidoreductase</fullName>
    </submittedName>
</protein>
<feature type="domain" description="FAD dependent oxidoreductase" evidence="2">
    <location>
        <begin position="36"/>
        <end position="389"/>
    </location>
</feature>
<keyword evidence="1" id="KW-0560">Oxidoreductase</keyword>
<sequence>MAGDDIFAAGFKETPYWWEAAPRPERPLQALPAQVDVAIVGAGFTGLVAALTLARAGRKVAVLEAQRLGEGASSRNAGYVGRTLKHSFSSLIDSRGLEGALAIYRDARTAYDFVYELVEREGISCHLRHSGRFMAALSPRHYDGMARELAIKQRHLGDDFAMVPKAEQHRETGSDLFQGGVMIPEMGSIHPGLYVNGLIAAAERAGAGLYDRAAVTAIARDAGGFTVTTARGSLKAREVAIATNGYTGRATPWLQRRLVPFNGFMVATEILPRELLDRVAPTNRTYHDWNNNLTYWRRAPDQDRLLLGWRTGSPTRDLKAKARRLKGRMDEILPDLKAARLAHVWTGQCAATFDMWPHIGSHDGMHYGAGYCFAGVPMGSWFGYKLAQRLLRANDARTAFDAEGFPTKFYYRGWPWFRPLAVAKFDWEDRRGL</sequence>
<dbReference type="SUPFAM" id="SSF51905">
    <property type="entry name" value="FAD/NAD(P)-binding domain"/>
    <property type="match status" value="1"/>
</dbReference>
<keyword evidence="4" id="KW-1185">Reference proteome</keyword>
<proteinExistence type="predicted"/>
<dbReference type="Pfam" id="PF01266">
    <property type="entry name" value="DAO"/>
    <property type="match status" value="1"/>
</dbReference>
<dbReference type="PANTHER" id="PTHR13847:SF281">
    <property type="entry name" value="FAD DEPENDENT OXIDOREDUCTASE DOMAIN-CONTAINING PROTEIN"/>
    <property type="match status" value="1"/>
</dbReference>
<evidence type="ECO:0000313" key="4">
    <source>
        <dbReference type="Proteomes" id="UP000326202"/>
    </source>
</evidence>
<dbReference type="InterPro" id="IPR036188">
    <property type="entry name" value="FAD/NAD-bd_sf"/>
</dbReference>
<evidence type="ECO:0000313" key="3">
    <source>
        <dbReference type="EMBL" id="QEX18704.1"/>
    </source>
</evidence>
<dbReference type="InterPro" id="IPR006076">
    <property type="entry name" value="FAD-dep_OxRdtase"/>
</dbReference>
<dbReference type="PANTHER" id="PTHR13847">
    <property type="entry name" value="SARCOSINE DEHYDROGENASE-RELATED"/>
    <property type="match status" value="1"/>
</dbReference>
<dbReference type="Gene3D" id="3.50.50.60">
    <property type="entry name" value="FAD/NAD(P)-binding domain"/>
    <property type="match status" value="1"/>
</dbReference>
<dbReference type="EMBL" id="CP042906">
    <property type="protein sequence ID" value="QEX18704.1"/>
    <property type="molecule type" value="Genomic_DNA"/>
</dbReference>
<dbReference type="Gene3D" id="3.30.9.10">
    <property type="entry name" value="D-Amino Acid Oxidase, subunit A, domain 2"/>
    <property type="match status" value="1"/>
</dbReference>
<gene>
    <name evidence="3" type="primary">ordL</name>
    <name evidence="3" type="ORF">FRZ44_40140</name>
</gene>
<dbReference type="AlphaFoldDB" id="A0A5J6MMK1"/>
<dbReference type="GO" id="GO:0016491">
    <property type="term" value="F:oxidoreductase activity"/>
    <property type="evidence" value="ECO:0007669"/>
    <property type="project" value="UniProtKB-KW"/>
</dbReference>
<reference evidence="3 4" key="1">
    <citation type="submission" date="2019-08" db="EMBL/GenBank/DDBJ databases">
        <title>Hyperibacter terrae gen. nov., sp. nov. and Hyperibacter viscosus sp. nov., two new members in the family Rhodospirillaceae isolated from the rhizosphere of Hypericum perforatum.</title>
        <authorList>
            <person name="Noviana Z."/>
        </authorList>
    </citation>
    <scope>NUCLEOTIDE SEQUENCE [LARGE SCALE GENOMIC DNA]</scope>
    <source>
        <strain evidence="3 4">R5913</strain>
    </source>
</reference>
<dbReference type="Proteomes" id="UP000326202">
    <property type="component" value="Chromosome"/>
</dbReference>
<dbReference type="KEGG" id="htq:FRZ44_40140"/>